<protein>
    <submittedName>
        <fullName evidence="1">Uncharacterized protein</fullName>
    </submittedName>
</protein>
<keyword evidence="2" id="KW-1185">Reference proteome</keyword>
<dbReference type="Proteomes" id="UP001348369">
    <property type="component" value="Plasmid unnamed1"/>
</dbReference>
<evidence type="ECO:0000313" key="2">
    <source>
        <dbReference type="Proteomes" id="UP001348369"/>
    </source>
</evidence>
<geneLocation type="plasmid" evidence="1 2">
    <name>unnamed1</name>
</geneLocation>
<keyword evidence="1" id="KW-0614">Plasmid</keyword>
<proteinExistence type="predicted"/>
<name>A0ACD4ZZ39_9ACTN</name>
<dbReference type="EMBL" id="CP109110">
    <property type="protein sequence ID" value="WSC03514.1"/>
    <property type="molecule type" value="Genomic_DNA"/>
</dbReference>
<accession>A0ACD4ZZ39</accession>
<organism evidence="1 2">
    <name type="scientific">Streptomyces scopuliridis</name>
    <dbReference type="NCBI Taxonomy" id="452529"/>
    <lineage>
        <taxon>Bacteria</taxon>
        <taxon>Bacillati</taxon>
        <taxon>Actinomycetota</taxon>
        <taxon>Actinomycetes</taxon>
        <taxon>Kitasatosporales</taxon>
        <taxon>Streptomycetaceae</taxon>
        <taxon>Streptomyces</taxon>
    </lineage>
</organism>
<sequence length="130" mass="14111">MTAECSSFIAALGDRHRPPRPQDVDQTDAVGEGTRTPLWTYDTTTDSGPHDVELCATDAGWLTGAYAGQVRAHRPRSVPGAQWREWAGHRARTTVAVKKTADAAKPPDTGTEAWRQWTVTATPEGERTVG</sequence>
<reference evidence="1" key="1">
    <citation type="submission" date="2022-10" db="EMBL/GenBank/DDBJ databases">
        <title>The complete genomes of actinobacterial strains from the NBC collection.</title>
        <authorList>
            <person name="Joergensen T.S."/>
            <person name="Alvarez Arevalo M."/>
            <person name="Sterndorff E.B."/>
            <person name="Faurdal D."/>
            <person name="Vuksanovic O."/>
            <person name="Mourched A.-S."/>
            <person name="Charusanti P."/>
            <person name="Shaw S."/>
            <person name="Blin K."/>
            <person name="Weber T."/>
        </authorList>
    </citation>
    <scope>NUCLEOTIDE SEQUENCE</scope>
    <source>
        <strain evidence="1">NBC 01771</strain>
    </source>
</reference>
<evidence type="ECO:0000313" key="1">
    <source>
        <dbReference type="EMBL" id="WSC03514.1"/>
    </source>
</evidence>
<gene>
    <name evidence="1" type="ORF">OG835_42230</name>
</gene>